<dbReference type="Pfam" id="PF02954">
    <property type="entry name" value="HTH_8"/>
    <property type="match status" value="1"/>
</dbReference>
<feature type="compositionally biased region" description="Low complexity" evidence="5">
    <location>
        <begin position="337"/>
        <end position="347"/>
    </location>
</feature>
<keyword evidence="8" id="KW-1185">Reference proteome</keyword>
<dbReference type="InterPro" id="IPR058031">
    <property type="entry name" value="AAA_lid_NorR"/>
</dbReference>
<evidence type="ECO:0000259" key="6">
    <source>
        <dbReference type="PROSITE" id="PS50045"/>
    </source>
</evidence>
<name>A0ABS6UVM6_9PSEU</name>
<dbReference type="Proteomes" id="UP000694287">
    <property type="component" value="Unassembled WGS sequence"/>
</dbReference>
<comment type="caution">
    <text evidence="7">The sequence shown here is derived from an EMBL/GenBank/DDBJ whole genome shotgun (WGS) entry which is preliminary data.</text>
</comment>
<evidence type="ECO:0000256" key="5">
    <source>
        <dbReference type="SAM" id="MobiDB-lite"/>
    </source>
</evidence>
<keyword evidence="3" id="KW-0805">Transcription regulation</keyword>
<dbReference type="InterPro" id="IPR002197">
    <property type="entry name" value="HTH_Fis"/>
</dbReference>
<evidence type="ECO:0000256" key="1">
    <source>
        <dbReference type="ARBA" id="ARBA00022741"/>
    </source>
</evidence>
<evidence type="ECO:0000256" key="4">
    <source>
        <dbReference type="ARBA" id="ARBA00023163"/>
    </source>
</evidence>
<protein>
    <submittedName>
        <fullName evidence="7">Fis family transcriptional regulator</fullName>
    </submittedName>
</protein>
<dbReference type="PANTHER" id="PTHR32071">
    <property type="entry name" value="TRANSCRIPTIONAL REGULATORY PROTEIN"/>
    <property type="match status" value="1"/>
</dbReference>
<reference evidence="7 8" key="1">
    <citation type="submission" date="2020-11" db="EMBL/GenBank/DDBJ databases">
        <title>Pseudonocardia abyssalis sp. nov. and Pseudonocardia oceani sp. nov., description and phylogenomic analysis of two novel actinomycetes isolated from the deep Southern Ocean.</title>
        <authorList>
            <person name="Parra J."/>
        </authorList>
    </citation>
    <scope>NUCLEOTIDE SEQUENCE [LARGE SCALE GENOMIC DNA]</scope>
    <source>
        <strain evidence="7 8">KRD-168</strain>
    </source>
</reference>
<evidence type="ECO:0000256" key="3">
    <source>
        <dbReference type="ARBA" id="ARBA00023015"/>
    </source>
</evidence>
<keyword evidence="4" id="KW-0804">Transcription</keyword>
<evidence type="ECO:0000313" key="8">
    <source>
        <dbReference type="Proteomes" id="UP000694287"/>
    </source>
</evidence>
<dbReference type="EMBL" id="JADQDK010000001">
    <property type="protein sequence ID" value="MBW0136299.1"/>
    <property type="molecule type" value="Genomic_DNA"/>
</dbReference>
<feature type="region of interest" description="Disordered" evidence="5">
    <location>
        <begin position="312"/>
        <end position="348"/>
    </location>
</feature>
<dbReference type="PROSITE" id="PS50045">
    <property type="entry name" value="SIGMA54_INTERACT_4"/>
    <property type="match status" value="1"/>
</dbReference>
<dbReference type="RefSeq" id="WP_218601732.1">
    <property type="nucleotide sequence ID" value="NZ_JADQDJ010000032.1"/>
</dbReference>
<dbReference type="Pfam" id="PF25601">
    <property type="entry name" value="AAA_lid_14"/>
    <property type="match status" value="1"/>
</dbReference>
<accession>A0ABS6UVM6</accession>
<keyword evidence="1" id="KW-0547">Nucleotide-binding</keyword>
<dbReference type="PANTHER" id="PTHR32071:SF122">
    <property type="entry name" value="SIGMA FACTOR"/>
    <property type="match status" value="1"/>
</dbReference>
<evidence type="ECO:0000313" key="7">
    <source>
        <dbReference type="EMBL" id="MBW0136299.1"/>
    </source>
</evidence>
<sequence length="601" mass="64145">MSDSADRRYLLAVARANFLEGAGEPVRSGVPDHVLASWRRSVSRGVQPSVVESPYSTELDLGSRLVRCAQPVLDQLVEQVADIPMCVALTDGRARLLMRKDSSPSFGRVTDRVCFAQGFGYAEEAVGTNGVGTVLEYGQSVHIVGPEHFVDTLQSFACAGAPIRDPFTGRIEGVLDISCFADHSSPILHSMVKAAAARIERNLLGDRNQGHQALFDLYSRVDARSREAVLAVGPTLVMANTRLQAALDASDRDGLESHVRFLMRRPATIDDRIDLPSGVRVRFRASTVAVGDEVAGMVGVVTVLPEVAGTAFPHRAGRPATPGNESLRSPRPRTVESSSPSLRTASSTVADAVEHGHAVLVLGEPGSGRCALLREQFGRRHPAGESVEILPDELAAAPRDAASRILGGPAGSVLHICRDIDRVPAAAVTTFLDRLAGAGDDIPLFAATSAEPSRSDGLHPTLLTLFGTSATVPPLRHRGADLPALTTFLLSELAPHRDVHLTREAQRIVAAYHWPGNVQQLRSALVDALRVRPVGAIDVADLPAYCQSAPRQPLRPVDEAERDAIVAALRDAGGNRKASAAALGLARSTLYRKIHQYGITD</sequence>
<keyword evidence="2" id="KW-0067">ATP-binding</keyword>
<feature type="domain" description="Sigma-54 factor interaction" evidence="6">
    <location>
        <begin position="335"/>
        <end position="530"/>
    </location>
</feature>
<proteinExistence type="predicted"/>
<gene>
    <name evidence="7" type="ORF">I4I81_18785</name>
</gene>
<evidence type="ECO:0000256" key="2">
    <source>
        <dbReference type="ARBA" id="ARBA00022840"/>
    </source>
</evidence>
<organism evidence="7 8">
    <name type="scientific">Pseudonocardia abyssalis</name>
    <dbReference type="NCBI Taxonomy" id="2792008"/>
    <lineage>
        <taxon>Bacteria</taxon>
        <taxon>Bacillati</taxon>
        <taxon>Actinomycetota</taxon>
        <taxon>Actinomycetes</taxon>
        <taxon>Pseudonocardiales</taxon>
        <taxon>Pseudonocardiaceae</taxon>
        <taxon>Pseudonocardia</taxon>
    </lineage>
</organism>
<dbReference type="InterPro" id="IPR002078">
    <property type="entry name" value="Sigma_54_int"/>
</dbReference>